<name>A0AAN9NQ47_PHACN</name>
<accession>A0AAN9NQ47</accession>
<evidence type="ECO:0000256" key="1">
    <source>
        <dbReference type="SAM" id="MobiDB-lite"/>
    </source>
</evidence>
<feature type="compositionally biased region" description="Basic and acidic residues" evidence="1">
    <location>
        <begin position="53"/>
        <end position="63"/>
    </location>
</feature>
<feature type="compositionally biased region" description="Polar residues" evidence="1">
    <location>
        <begin position="77"/>
        <end position="90"/>
    </location>
</feature>
<gene>
    <name evidence="2" type="ORF">VNO80_02687</name>
</gene>
<keyword evidence="3" id="KW-1185">Reference proteome</keyword>
<sequence length="111" mass="12324">MRVPLRKVGSMHACMPEMAGTRKSKMNGPYSCMPFVTSRSLILSLCAQSNRSTTEERANERAPRGRGWNYEKVPASNRGTPNPNTQSSVRDSIRVKLPRSFWSLSVPVGPS</sequence>
<evidence type="ECO:0000313" key="2">
    <source>
        <dbReference type="EMBL" id="KAK7377265.1"/>
    </source>
</evidence>
<dbReference type="EMBL" id="JAYMYR010000002">
    <property type="protein sequence ID" value="KAK7377265.1"/>
    <property type="molecule type" value="Genomic_DNA"/>
</dbReference>
<dbReference type="AlphaFoldDB" id="A0AAN9NQ47"/>
<evidence type="ECO:0000313" key="3">
    <source>
        <dbReference type="Proteomes" id="UP001374584"/>
    </source>
</evidence>
<comment type="caution">
    <text evidence="2">The sequence shown here is derived from an EMBL/GenBank/DDBJ whole genome shotgun (WGS) entry which is preliminary data.</text>
</comment>
<protein>
    <submittedName>
        <fullName evidence="2">Uncharacterized protein</fullName>
    </submittedName>
</protein>
<organism evidence="2 3">
    <name type="scientific">Phaseolus coccineus</name>
    <name type="common">Scarlet runner bean</name>
    <name type="synonym">Phaseolus multiflorus</name>
    <dbReference type="NCBI Taxonomy" id="3886"/>
    <lineage>
        <taxon>Eukaryota</taxon>
        <taxon>Viridiplantae</taxon>
        <taxon>Streptophyta</taxon>
        <taxon>Embryophyta</taxon>
        <taxon>Tracheophyta</taxon>
        <taxon>Spermatophyta</taxon>
        <taxon>Magnoliopsida</taxon>
        <taxon>eudicotyledons</taxon>
        <taxon>Gunneridae</taxon>
        <taxon>Pentapetalae</taxon>
        <taxon>rosids</taxon>
        <taxon>fabids</taxon>
        <taxon>Fabales</taxon>
        <taxon>Fabaceae</taxon>
        <taxon>Papilionoideae</taxon>
        <taxon>50 kb inversion clade</taxon>
        <taxon>NPAAA clade</taxon>
        <taxon>indigoferoid/millettioid clade</taxon>
        <taxon>Phaseoleae</taxon>
        <taxon>Phaseolus</taxon>
    </lineage>
</organism>
<reference evidence="2 3" key="1">
    <citation type="submission" date="2024-01" db="EMBL/GenBank/DDBJ databases">
        <title>The genomes of 5 underutilized Papilionoideae crops provide insights into root nodulation and disease resistanc.</title>
        <authorList>
            <person name="Jiang F."/>
        </authorList>
    </citation>
    <scope>NUCLEOTIDE SEQUENCE [LARGE SCALE GENOMIC DNA]</scope>
    <source>
        <strain evidence="2">JINMINGXINNONG_FW02</strain>
        <tissue evidence="2">Leaves</tissue>
    </source>
</reference>
<feature type="region of interest" description="Disordered" evidence="1">
    <location>
        <begin position="49"/>
        <end position="90"/>
    </location>
</feature>
<dbReference type="Proteomes" id="UP001374584">
    <property type="component" value="Unassembled WGS sequence"/>
</dbReference>
<proteinExistence type="predicted"/>